<protein>
    <submittedName>
        <fullName evidence="3">Amidohydrolase family protein</fullName>
    </submittedName>
</protein>
<reference evidence="4" key="1">
    <citation type="journal article" date="2019" name="Int. J. Syst. Evol. Microbiol.">
        <title>The Global Catalogue of Microorganisms (GCM) 10K type strain sequencing project: providing services to taxonomists for standard genome sequencing and annotation.</title>
        <authorList>
            <consortium name="The Broad Institute Genomics Platform"/>
            <consortium name="The Broad Institute Genome Sequencing Center for Infectious Disease"/>
            <person name="Wu L."/>
            <person name="Ma J."/>
        </authorList>
    </citation>
    <scope>NUCLEOTIDE SEQUENCE [LARGE SCALE GENOMIC DNA]</scope>
    <source>
        <strain evidence="4">JCM 17906</strain>
    </source>
</reference>
<keyword evidence="4" id="KW-1185">Reference proteome</keyword>
<accession>A0ABP8RSB4</accession>
<dbReference type="PANTHER" id="PTHR21240">
    <property type="entry name" value="2-AMINO-3-CARBOXYLMUCONATE-6-SEMIALDEHYDE DECARBOXYLASE"/>
    <property type="match status" value="1"/>
</dbReference>
<sequence>MNVPMFDADQHYYESDDAYTRYLPKRFLDEGRAVRVVRSEDKQYGRIFFGDQKITFFGTNPVETTGHPGALLEYFRSGGGTGNALTHKGVLNADDLPESRDRARRLAWLREQGVEGTLMFPTSAVGVEYQLQSDVEAMNATLTAFNRWLEDDWGFGSTESPIYCAPLLNLTDLDWALEELDRVLARGAKVVHLRPGPVGLTRSPADPVHDPFWARCAEAGVPVDFHLGNSGETDYYSGLWGERRDLPQHRFSPFQRVTSFGERAIGDTLLALVTHNLFGRVPDLKVMSIEHGSEWVRPLLKKMDRAARMCGPKDWPFGVVTERPREIFKRHVLVSPFPEDDIIGLVELLGPDAVAAGSDWPHPEGEVVPRDYVARIEGRLPEGDLLKVMHDNTATALGLPLAAPVAS</sequence>
<proteinExistence type="predicted"/>
<dbReference type="InterPro" id="IPR032466">
    <property type="entry name" value="Metal_Hydrolase"/>
</dbReference>
<evidence type="ECO:0000256" key="1">
    <source>
        <dbReference type="ARBA" id="ARBA00023239"/>
    </source>
</evidence>
<comment type="caution">
    <text evidence="3">The sequence shown here is derived from an EMBL/GenBank/DDBJ whole genome shotgun (WGS) entry which is preliminary data.</text>
</comment>
<dbReference type="RefSeq" id="WP_345417280.1">
    <property type="nucleotide sequence ID" value="NZ_BAABGT010000032.1"/>
</dbReference>
<dbReference type="SUPFAM" id="SSF51556">
    <property type="entry name" value="Metallo-dependent hydrolases"/>
    <property type="match status" value="1"/>
</dbReference>
<gene>
    <name evidence="3" type="ORF">GCM10023175_28480</name>
</gene>
<evidence type="ECO:0000259" key="2">
    <source>
        <dbReference type="Pfam" id="PF04909"/>
    </source>
</evidence>
<keyword evidence="1" id="KW-0456">Lyase</keyword>
<organism evidence="3 4">
    <name type="scientific">Pseudonocardia xishanensis</name>
    <dbReference type="NCBI Taxonomy" id="630995"/>
    <lineage>
        <taxon>Bacteria</taxon>
        <taxon>Bacillati</taxon>
        <taxon>Actinomycetota</taxon>
        <taxon>Actinomycetes</taxon>
        <taxon>Pseudonocardiales</taxon>
        <taxon>Pseudonocardiaceae</taxon>
        <taxon>Pseudonocardia</taxon>
    </lineage>
</organism>
<dbReference type="EMBL" id="BAABGT010000032">
    <property type="protein sequence ID" value="GAA4546381.1"/>
    <property type="molecule type" value="Genomic_DNA"/>
</dbReference>
<dbReference type="InterPro" id="IPR006680">
    <property type="entry name" value="Amidohydro-rel"/>
</dbReference>
<dbReference type="InterPro" id="IPR032465">
    <property type="entry name" value="ACMSD"/>
</dbReference>
<dbReference type="PANTHER" id="PTHR21240:SF28">
    <property type="entry name" value="ISO-OROTATE DECARBOXYLASE (EUROFUNG)"/>
    <property type="match status" value="1"/>
</dbReference>
<dbReference type="Pfam" id="PF04909">
    <property type="entry name" value="Amidohydro_2"/>
    <property type="match status" value="1"/>
</dbReference>
<dbReference type="Proteomes" id="UP001501598">
    <property type="component" value="Unassembled WGS sequence"/>
</dbReference>
<dbReference type="Gene3D" id="3.20.20.140">
    <property type="entry name" value="Metal-dependent hydrolases"/>
    <property type="match status" value="1"/>
</dbReference>
<feature type="domain" description="Amidohydrolase-related" evidence="2">
    <location>
        <begin position="172"/>
        <end position="399"/>
    </location>
</feature>
<evidence type="ECO:0000313" key="4">
    <source>
        <dbReference type="Proteomes" id="UP001501598"/>
    </source>
</evidence>
<name>A0ABP8RSB4_9PSEU</name>
<evidence type="ECO:0000313" key="3">
    <source>
        <dbReference type="EMBL" id="GAA4546381.1"/>
    </source>
</evidence>